<dbReference type="OrthoDB" id="2789670at2759"/>
<dbReference type="PRINTS" id="PR00385">
    <property type="entry name" value="P450"/>
</dbReference>
<evidence type="ECO:0000256" key="5">
    <source>
        <dbReference type="ARBA" id="ARBA00022692"/>
    </source>
</evidence>
<keyword evidence="6 12" id="KW-0479">Metal-binding</keyword>
<comment type="cofactor">
    <cofactor evidence="1 12">
        <name>heme</name>
        <dbReference type="ChEBI" id="CHEBI:30413"/>
    </cofactor>
</comment>
<evidence type="ECO:0000256" key="10">
    <source>
        <dbReference type="ARBA" id="ARBA00023033"/>
    </source>
</evidence>
<dbReference type="PRINTS" id="PR00463">
    <property type="entry name" value="EP450I"/>
</dbReference>
<feature type="binding site" description="axial binding residue" evidence="12">
    <location>
        <position position="119"/>
    </location>
    <ligand>
        <name>heme</name>
        <dbReference type="ChEBI" id="CHEBI:30413"/>
    </ligand>
    <ligandPart>
        <name>Fe</name>
        <dbReference type="ChEBI" id="CHEBI:18248"/>
    </ligandPart>
</feature>
<evidence type="ECO:0000256" key="7">
    <source>
        <dbReference type="ARBA" id="ARBA00022989"/>
    </source>
</evidence>
<keyword evidence="10" id="KW-0503">Monooxygenase</keyword>
<keyword evidence="4 12" id="KW-0349">Heme</keyword>
<evidence type="ECO:0000256" key="8">
    <source>
        <dbReference type="ARBA" id="ARBA00023002"/>
    </source>
</evidence>
<evidence type="ECO:0000313" key="13">
    <source>
        <dbReference type="EMBL" id="KAJ8437397.1"/>
    </source>
</evidence>
<keyword evidence="11" id="KW-0472">Membrane</keyword>
<evidence type="ECO:0000256" key="6">
    <source>
        <dbReference type="ARBA" id="ARBA00022723"/>
    </source>
</evidence>
<evidence type="ECO:0000256" key="3">
    <source>
        <dbReference type="ARBA" id="ARBA00010617"/>
    </source>
</evidence>
<dbReference type="PANTHER" id="PTHR47944:SF10">
    <property type="entry name" value="CYTOCHROME P450 98A9"/>
    <property type="match status" value="1"/>
</dbReference>
<sequence>MIIAGMDAVAITVEWAMAELIRKPGVQQKAQEELDNVIGQERTRTEEDLQSLPYLQAIVKKALRLHPPTPLMLPHRANTDPKIWLDPNEFRPEWLLEEDIDIKGHGFRLLPFGAGRRVCSGAQLGLNFVTLMLGRLLHHFNWIPFKNVKYKEIDISEGPGIVTYMVTPLQVVPLPRLNACLYKCVPIHPQV</sequence>
<dbReference type="GO" id="GO:0020037">
    <property type="term" value="F:heme binding"/>
    <property type="evidence" value="ECO:0007669"/>
    <property type="project" value="InterPro"/>
</dbReference>
<dbReference type="Pfam" id="PF00067">
    <property type="entry name" value="p450"/>
    <property type="match status" value="1"/>
</dbReference>
<evidence type="ECO:0000256" key="12">
    <source>
        <dbReference type="PIRSR" id="PIRSR602401-1"/>
    </source>
</evidence>
<keyword evidence="14" id="KW-1185">Reference proteome</keyword>
<reference evidence="13" key="1">
    <citation type="submission" date="2022-04" db="EMBL/GenBank/DDBJ databases">
        <title>Carnegiea gigantea Genome sequencing and assembly v2.</title>
        <authorList>
            <person name="Copetti D."/>
            <person name="Sanderson M.J."/>
            <person name="Burquez A."/>
            <person name="Wojciechowski M.F."/>
        </authorList>
    </citation>
    <scope>NUCLEOTIDE SEQUENCE</scope>
    <source>
        <strain evidence="13">SGP5-SGP5p</strain>
        <tissue evidence="13">Aerial part</tissue>
    </source>
</reference>
<protein>
    <recommendedName>
        <fullName evidence="15">Cytochrome P450</fullName>
    </recommendedName>
</protein>
<dbReference type="SUPFAM" id="SSF48264">
    <property type="entry name" value="Cytochrome P450"/>
    <property type="match status" value="1"/>
</dbReference>
<organism evidence="13 14">
    <name type="scientific">Carnegiea gigantea</name>
    <dbReference type="NCBI Taxonomy" id="171969"/>
    <lineage>
        <taxon>Eukaryota</taxon>
        <taxon>Viridiplantae</taxon>
        <taxon>Streptophyta</taxon>
        <taxon>Embryophyta</taxon>
        <taxon>Tracheophyta</taxon>
        <taxon>Spermatophyta</taxon>
        <taxon>Magnoliopsida</taxon>
        <taxon>eudicotyledons</taxon>
        <taxon>Gunneridae</taxon>
        <taxon>Pentapetalae</taxon>
        <taxon>Caryophyllales</taxon>
        <taxon>Cactineae</taxon>
        <taxon>Cactaceae</taxon>
        <taxon>Cactoideae</taxon>
        <taxon>Echinocereeae</taxon>
        <taxon>Carnegiea</taxon>
    </lineage>
</organism>
<dbReference type="GO" id="GO:0004497">
    <property type="term" value="F:monooxygenase activity"/>
    <property type="evidence" value="ECO:0007669"/>
    <property type="project" value="UniProtKB-KW"/>
</dbReference>
<evidence type="ECO:0000256" key="1">
    <source>
        <dbReference type="ARBA" id="ARBA00001971"/>
    </source>
</evidence>
<dbReference type="AlphaFoldDB" id="A0A9Q1QCT2"/>
<evidence type="ECO:0000256" key="9">
    <source>
        <dbReference type="ARBA" id="ARBA00023004"/>
    </source>
</evidence>
<keyword evidence="9 12" id="KW-0408">Iron</keyword>
<keyword evidence="8" id="KW-0560">Oxidoreductase</keyword>
<dbReference type="Gene3D" id="1.10.630.10">
    <property type="entry name" value="Cytochrome P450"/>
    <property type="match status" value="2"/>
</dbReference>
<keyword evidence="7" id="KW-1133">Transmembrane helix</keyword>
<comment type="similarity">
    <text evidence="3">Belongs to the cytochrome P450 family.</text>
</comment>
<gene>
    <name evidence="13" type="ORF">Cgig2_020416</name>
</gene>
<dbReference type="InterPro" id="IPR002401">
    <property type="entry name" value="Cyt_P450_E_grp-I"/>
</dbReference>
<dbReference type="EMBL" id="JAKOGI010000302">
    <property type="protein sequence ID" value="KAJ8437397.1"/>
    <property type="molecule type" value="Genomic_DNA"/>
</dbReference>
<evidence type="ECO:0008006" key="15">
    <source>
        <dbReference type="Google" id="ProtNLM"/>
    </source>
</evidence>
<comment type="caution">
    <text evidence="13">The sequence shown here is derived from an EMBL/GenBank/DDBJ whole genome shotgun (WGS) entry which is preliminary data.</text>
</comment>
<dbReference type="GO" id="GO:0016705">
    <property type="term" value="F:oxidoreductase activity, acting on paired donors, with incorporation or reduction of molecular oxygen"/>
    <property type="evidence" value="ECO:0007669"/>
    <property type="project" value="InterPro"/>
</dbReference>
<dbReference type="InterPro" id="IPR001128">
    <property type="entry name" value="Cyt_P450"/>
</dbReference>
<dbReference type="Proteomes" id="UP001153076">
    <property type="component" value="Unassembled WGS sequence"/>
</dbReference>
<dbReference type="GO" id="GO:0016020">
    <property type="term" value="C:membrane"/>
    <property type="evidence" value="ECO:0007669"/>
    <property type="project" value="UniProtKB-SubCell"/>
</dbReference>
<keyword evidence="5" id="KW-0812">Transmembrane</keyword>
<dbReference type="InterPro" id="IPR036396">
    <property type="entry name" value="Cyt_P450_sf"/>
</dbReference>
<accession>A0A9Q1QCT2</accession>
<evidence type="ECO:0000313" key="14">
    <source>
        <dbReference type="Proteomes" id="UP001153076"/>
    </source>
</evidence>
<proteinExistence type="inferred from homology"/>
<name>A0A9Q1QCT2_9CARY</name>
<comment type="subcellular location">
    <subcellularLocation>
        <location evidence="2">Membrane</location>
        <topology evidence="2">Single-pass membrane protein</topology>
    </subcellularLocation>
</comment>
<evidence type="ECO:0000256" key="2">
    <source>
        <dbReference type="ARBA" id="ARBA00004167"/>
    </source>
</evidence>
<evidence type="ECO:0000256" key="4">
    <source>
        <dbReference type="ARBA" id="ARBA00022617"/>
    </source>
</evidence>
<dbReference type="GO" id="GO:0005506">
    <property type="term" value="F:iron ion binding"/>
    <property type="evidence" value="ECO:0007669"/>
    <property type="project" value="InterPro"/>
</dbReference>
<dbReference type="PANTHER" id="PTHR47944">
    <property type="entry name" value="CYTOCHROME P450 98A9"/>
    <property type="match status" value="1"/>
</dbReference>
<evidence type="ECO:0000256" key="11">
    <source>
        <dbReference type="ARBA" id="ARBA00023136"/>
    </source>
</evidence>